<name>A0A1F8BMM0_9BACT</name>
<gene>
    <name evidence="1" type="ORF">A2961_01655</name>
</gene>
<accession>A0A1F8BMM0</accession>
<comment type="caution">
    <text evidence="1">The sequence shown here is derived from an EMBL/GenBank/DDBJ whole genome shotgun (WGS) entry which is preliminary data.</text>
</comment>
<dbReference type="Gene3D" id="3.90.79.10">
    <property type="entry name" value="Nucleoside Triphosphate Pyrophosphohydrolase"/>
    <property type="match status" value="1"/>
</dbReference>
<dbReference type="Proteomes" id="UP000177082">
    <property type="component" value="Unassembled WGS sequence"/>
</dbReference>
<organism evidence="1 2">
    <name type="scientific">Candidatus Woesebacteria bacterium RIFCSPLOWO2_01_FULL_39_21</name>
    <dbReference type="NCBI Taxonomy" id="1802519"/>
    <lineage>
        <taxon>Bacteria</taxon>
        <taxon>Candidatus Woeseibacteriota</taxon>
    </lineage>
</organism>
<reference evidence="1 2" key="1">
    <citation type="journal article" date="2016" name="Nat. Commun.">
        <title>Thousands of microbial genomes shed light on interconnected biogeochemical processes in an aquifer system.</title>
        <authorList>
            <person name="Anantharaman K."/>
            <person name="Brown C.T."/>
            <person name="Hug L.A."/>
            <person name="Sharon I."/>
            <person name="Castelle C.J."/>
            <person name="Probst A.J."/>
            <person name="Thomas B.C."/>
            <person name="Singh A."/>
            <person name="Wilkins M.J."/>
            <person name="Karaoz U."/>
            <person name="Brodie E.L."/>
            <person name="Williams K.H."/>
            <person name="Hubbard S.S."/>
            <person name="Banfield J.F."/>
        </authorList>
    </citation>
    <scope>NUCLEOTIDE SEQUENCE [LARGE SCALE GENOMIC DNA]</scope>
</reference>
<dbReference type="STRING" id="1802519.A2961_01655"/>
<proteinExistence type="predicted"/>
<evidence type="ECO:0000313" key="1">
    <source>
        <dbReference type="EMBL" id="OGM65293.1"/>
    </source>
</evidence>
<dbReference type="EMBL" id="MGHF01000001">
    <property type="protein sequence ID" value="OGM65293.1"/>
    <property type="molecule type" value="Genomic_DNA"/>
</dbReference>
<protein>
    <recommendedName>
        <fullName evidence="3">Nudix hydrolase domain-containing protein</fullName>
    </recommendedName>
</protein>
<evidence type="ECO:0008006" key="3">
    <source>
        <dbReference type="Google" id="ProtNLM"/>
    </source>
</evidence>
<dbReference type="InterPro" id="IPR015797">
    <property type="entry name" value="NUDIX_hydrolase-like_dom_sf"/>
</dbReference>
<evidence type="ECO:0000313" key="2">
    <source>
        <dbReference type="Proteomes" id="UP000177082"/>
    </source>
</evidence>
<dbReference type="SUPFAM" id="SSF55811">
    <property type="entry name" value="Nudix"/>
    <property type="match status" value="1"/>
</dbReference>
<sequence length="148" mass="16552">MIKKELLISGSCIYKNYAGKTFWFIVKNDEDSGWELPKASVRRGESSVRTAIRVAAERGGMKVKVIEEAGRVTGAVVVSGKPISQKTIFYLMALKGLEGEAIGYSSETWLDYTKVVKKLHLKRDKSILKSANKLLKHIAKSKTKKKDF</sequence>
<dbReference type="AlphaFoldDB" id="A0A1F8BMM0"/>